<reference evidence="2 3" key="1">
    <citation type="journal article" date="2021" name="Plant Biotechnol. J.">
        <title>Multi-omics assisted identification of the key and species-specific regulatory components of drought-tolerant mechanisms in Gossypium stocksii.</title>
        <authorList>
            <person name="Yu D."/>
            <person name="Ke L."/>
            <person name="Zhang D."/>
            <person name="Wu Y."/>
            <person name="Sun Y."/>
            <person name="Mei J."/>
            <person name="Sun J."/>
            <person name="Sun Y."/>
        </authorList>
    </citation>
    <scope>NUCLEOTIDE SEQUENCE [LARGE SCALE GENOMIC DNA]</scope>
    <source>
        <strain evidence="3">cv. E1</strain>
        <tissue evidence="2">Leaf</tissue>
    </source>
</reference>
<proteinExistence type="predicted"/>
<comment type="caution">
    <text evidence="2">The sequence shown here is derived from an EMBL/GenBank/DDBJ whole genome shotgun (WGS) entry which is preliminary data.</text>
</comment>
<evidence type="ECO:0000313" key="2">
    <source>
        <dbReference type="EMBL" id="KAH1046138.1"/>
    </source>
</evidence>
<dbReference type="EMBL" id="JAIQCV010000011">
    <property type="protein sequence ID" value="KAH1046138.1"/>
    <property type="molecule type" value="Genomic_DNA"/>
</dbReference>
<dbReference type="Proteomes" id="UP000828251">
    <property type="component" value="Unassembled WGS sequence"/>
</dbReference>
<name>A0A9D3UJ76_9ROSI</name>
<accession>A0A9D3UJ76</accession>
<sequence>MLKSLCSNPGVRSLALVALLLSIAFFVHLLCYFLMAIARSADSDSVESSGTVFYEDWVITSFPQHDIVKLDEGSYIQWQQQIRFILCGYDQESLALLAASGSPISEAERTAVLLAGLSSEFDAVVSYASLSSVPVPFQRIVDALLECEARYRYGHLAQYCYYRYNRDAPSSLDNPVEPRGGSMTGAIEGTWEIENRPIGYGQNWGFNGQNCGSQFQQNNMGDVGGPRGPHAGYRPYSFGLDGSGQHNVHGPNSYGAYGHVDGNFMGHPYYGSKARGPSGSARPSLNGNQISPGPTVNYANIESSLKPNAPEAPWSTKPRARVFNVDSSSYDSSQFMGIPPRLPELHASDYSDATAYDSNFNTTDLFVPVEGTTWCPNSGATHHVSHLI</sequence>
<feature type="region of interest" description="Disordered" evidence="1">
    <location>
        <begin position="274"/>
        <end position="295"/>
    </location>
</feature>
<gene>
    <name evidence="2" type="ORF">J1N35_036922</name>
</gene>
<dbReference type="OrthoDB" id="1000386at2759"/>
<evidence type="ECO:0000256" key="1">
    <source>
        <dbReference type="SAM" id="MobiDB-lite"/>
    </source>
</evidence>
<dbReference type="PANTHER" id="PTHR47481:SF10">
    <property type="entry name" value="COPIA-LIKE POLYPROTEIN_RETROTRANSPOSON"/>
    <property type="match status" value="1"/>
</dbReference>
<organism evidence="2 3">
    <name type="scientific">Gossypium stocksii</name>
    <dbReference type="NCBI Taxonomy" id="47602"/>
    <lineage>
        <taxon>Eukaryota</taxon>
        <taxon>Viridiplantae</taxon>
        <taxon>Streptophyta</taxon>
        <taxon>Embryophyta</taxon>
        <taxon>Tracheophyta</taxon>
        <taxon>Spermatophyta</taxon>
        <taxon>Magnoliopsida</taxon>
        <taxon>eudicotyledons</taxon>
        <taxon>Gunneridae</taxon>
        <taxon>Pentapetalae</taxon>
        <taxon>rosids</taxon>
        <taxon>malvids</taxon>
        <taxon>Malvales</taxon>
        <taxon>Malvaceae</taxon>
        <taxon>Malvoideae</taxon>
        <taxon>Gossypium</taxon>
    </lineage>
</organism>
<dbReference type="AlphaFoldDB" id="A0A9D3UJ76"/>
<feature type="compositionally biased region" description="Polar residues" evidence="1">
    <location>
        <begin position="281"/>
        <end position="295"/>
    </location>
</feature>
<keyword evidence="3" id="KW-1185">Reference proteome</keyword>
<evidence type="ECO:0000313" key="3">
    <source>
        <dbReference type="Proteomes" id="UP000828251"/>
    </source>
</evidence>
<protein>
    <submittedName>
        <fullName evidence="2">Uncharacterized protein</fullName>
    </submittedName>
</protein>
<dbReference type="PANTHER" id="PTHR47481">
    <property type="match status" value="1"/>
</dbReference>